<name>A0A0K9YN00_9BACL</name>
<dbReference type="PROSITE" id="PS00211">
    <property type="entry name" value="ABC_TRANSPORTER_1"/>
    <property type="match status" value="1"/>
</dbReference>
<protein>
    <submittedName>
        <fullName evidence="5 6">ABC transporter</fullName>
    </submittedName>
</protein>
<dbReference type="PANTHER" id="PTHR43423:SF1">
    <property type="entry name" value="ABC TRANSPORTER I FAMILY MEMBER 17"/>
    <property type="match status" value="1"/>
</dbReference>
<feature type="domain" description="ABC transporter" evidence="4">
    <location>
        <begin position="5"/>
        <end position="238"/>
    </location>
</feature>
<dbReference type="InterPro" id="IPR003593">
    <property type="entry name" value="AAA+_ATPase"/>
</dbReference>
<keyword evidence="1" id="KW-0813">Transport</keyword>
<keyword evidence="8" id="KW-1185">Reference proteome</keyword>
<sequence>MHTTIEIESLGKQFDSPSGQWLFRNVDAQITEPTTIGVLGKSGQGKSTLLRILGRLIPPDSGIVRLNQKDISQWDPAEWRMKMSYVAQHAVMLPGSVEDNLRTVSTLHQRPFDQKHARDLLEQLYLENLDWSKPAQQLSGGEKQRLALARTLLLQPEILLLDEVTASLDALSKQAAERLLIDLHTQTGTTLIWITHDLEEARIACKRIWFMANHELHEDAPSEAFFHAPQTVAAKDFLHNQKTMVVAAEEGH</sequence>
<accession>A0A0K9YN00</accession>
<dbReference type="PATRIC" id="fig|54915.3.peg.5221"/>
<dbReference type="AlphaFoldDB" id="A0A0K9YN00"/>
<proteinExistence type="predicted"/>
<dbReference type="PROSITE" id="PS50893">
    <property type="entry name" value="ABC_TRANSPORTER_2"/>
    <property type="match status" value="1"/>
</dbReference>
<dbReference type="InterPro" id="IPR017871">
    <property type="entry name" value="ABC_transporter-like_CS"/>
</dbReference>
<comment type="caution">
    <text evidence="6">The sequence shown here is derived from an EMBL/GenBank/DDBJ whole genome shotgun (WGS) entry which is preliminary data.</text>
</comment>
<dbReference type="GO" id="GO:0005524">
    <property type="term" value="F:ATP binding"/>
    <property type="evidence" value="ECO:0007669"/>
    <property type="project" value="UniProtKB-KW"/>
</dbReference>
<evidence type="ECO:0000256" key="1">
    <source>
        <dbReference type="ARBA" id="ARBA00022448"/>
    </source>
</evidence>
<dbReference type="Gene3D" id="3.40.50.300">
    <property type="entry name" value="P-loop containing nucleotide triphosphate hydrolases"/>
    <property type="match status" value="1"/>
</dbReference>
<evidence type="ECO:0000313" key="8">
    <source>
        <dbReference type="Proteomes" id="UP000319578"/>
    </source>
</evidence>
<reference evidence="7" key="1">
    <citation type="submission" date="2015-07" db="EMBL/GenBank/DDBJ databases">
        <title>Genome sequencing project for genomic taxonomy and phylogenomics of Bacillus-like bacteria.</title>
        <authorList>
            <person name="Liu B."/>
            <person name="Wang J."/>
            <person name="Zhu Y."/>
            <person name="Liu G."/>
            <person name="Chen Q."/>
            <person name="Chen Z."/>
            <person name="Lan J."/>
            <person name="Che J."/>
            <person name="Ge C."/>
            <person name="Shi H."/>
            <person name="Pan Z."/>
            <person name="Liu X."/>
        </authorList>
    </citation>
    <scope>NUCLEOTIDE SEQUENCE [LARGE SCALE GENOMIC DNA]</scope>
    <source>
        <strain evidence="7">DSM 9887</strain>
    </source>
</reference>
<dbReference type="SUPFAM" id="SSF52540">
    <property type="entry name" value="P-loop containing nucleoside triphosphate hydrolases"/>
    <property type="match status" value="1"/>
</dbReference>
<keyword evidence="2" id="KW-0547">Nucleotide-binding</keyword>
<dbReference type="EMBL" id="LGIQ01000011">
    <property type="protein sequence ID" value="KNB70046.1"/>
    <property type="molecule type" value="Genomic_DNA"/>
</dbReference>
<dbReference type="Proteomes" id="UP000319578">
    <property type="component" value="Unassembled WGS sequence"/>
</dbReference>
<organism evidence="6 7">
    <name type="scientific">Brevibacillus reuszeri</name>
    <dbReference type="NCBI Taxonomy" id="54915"/>
    <lineage>
        <taxon>Bacteria</taxon>
        <taxon>Bacillati</taxon>
        <taxon>Bacillota</taxon>
        <taxon>Bacilli</taxon>
        <taxon>Bacillales</taxon>
        <taxon>Paenibacillaceae</taxon>
        <taxon>Brevibacillus</taxon>
    </lineage>
</organism>
<evidence type="ECO:0000256" key="2">
    <source>
        <dbReference type="ARBA" id="ARBA00022741"/>
    </source>
</evidence>
<dbReference type="GO" id="GO:0016887">
    <property type="term" value="F:ATP hydrolysis activity"/>
    <property type="evidence" value="ECO:0007669"/>
    <property type="project" value="InterPro"/>
</dbReference>
<evidence type="ECO:0000313" key="7">
    <source>
        <dbReference type="Proteomes" id="UP000036834"/>
    </source>
</evidence>
<dbReference type="InterPro" id="IPR003439">
    <property type="entry name" value="ABC_transporter-like_ATP-bd"/>
</dbReference>
<evidence type="ECO:0000313" key="6">
    <source>
        <dbReference type="EMBL" id="KNB70046.1"/>
    </source>
</evidence>
<dbReference type="OrthoDB" id="9785080at2"/>
<dbReference type="EMBL" id="BJON01000033">
    <property type="protein sequence ID" value="GED72701.1"/>
    <property type="molecule type" value="Genomic_DNA"/>
</dbReference>
<evidence type="ECO:0000313" key="5">
    <source>
        <dbReference type="EMBL" id="GED72701.1"/>
    </source>
</evidence>
<keyword evidence="3 5" id="KW-0067">ATP-binding</keyword>
<dbReference type="SMART" id="SM00382">
    <property type="entry name" value="AAA"/>
    <property type="match status" value="1"/>
</dbReference>
<reference evidence="6" key="2">
    <citation type="submission" date="2015-07" db="EMBL/GenBank/DDBJ databases">
        <title>MeaNS - Measles Nucleotide Surveillance Program.</title>
        <authorList>
            <person name="Tran T."/>
            <person name="Druce J."/>
        </authorList>
    </citation>
    <scope>NUCLEOTIDE SEQUENCE</scope>
    <source>
        <strain evidence="6">DSM 9887</strain>
    </source>
</reference>
<evidence type="ECO:0000256" key="3">
    <source>
        <dbReference type="ARBA" id="ARBA00022840"/>
    </source>
</evidence>
<dbReference type="PANTHER" id="PTHR43423">
    <property type="entry name" value="ABC TRANSPORTER I FAMILY MEMBER 17"/>
    <property type="match status" value="1"/>
</dbReference>
<evidence type="ECO:0000259" key="4">
    <source>
        <dbReference type="PROSITE" id="PS50893"/>
    </source>
</evidence>
<dbReference type="InterPro" id="IPR027417">
    <property type="entry name" value="P-loop_NTPase"/>
</dbReference>
<dbReference type="Pfam" id="PF00005">
    <property type="entry name" value="ABC_tran"/>
    <property type="match status" value="1"/>
</dbReference>
<dbReference type="Proteomes" id="UP000036834">
    <property type="component" value="Unassembled WGS sequence"/>
</dbReference>
<dbReference type="STRING" id="54915.ADS79_29975"/>
<gene>
    <name evidence="5" type="primary">yjkB</name>
    <name evidence="6" type="ORF">ADS79_29975</name>
    <name evidence="5" type="ORF">BRE01_64030</name>
</gene>
<reference evidence="5 8" key="3">
    <citation type="submission" date="2019-06" db="EMBL/GenBank/DDBJ databases">
        <title>Whole genome shotgun sequence of Brevibacillus reuszeri NBRC 15719.</title>
        <authorList>
            <person name="Hosoyama A."/>
            <person name="Uohara A."/>
            <person name="Ohji S."/>
            <person name="Ichikawa N."/>
        </authorList>
    </citation>
    <scope>NUCLEOTIDE SEQUENCE [LARGE SCALE GENOMIC DNA]</scope>
    <source>
        <strain evidence="5 8">NBRC 15719</strain>
    </source>
</reference>
<dbReference type="RefSeq" id="WP_049742090.1">
    <property type="nucleotide sequence ID" value="NZ_BJON01000033.1"/>
</dbReference>